<evidence type="ECO:0000256" key="4">
    <source>
        <dbReference type="ARBA" id="ARBA00022927"/>
    </source>
</evidence>
<evidence type="ECO:0000313" key="9">
    <source>
        <dbReference type="EMBL" id="WVX66194.1"/>
    </source>
</evidence>
<evidence type="ECO:0000256" key="3">
    <source>
        <dbReference type="ARBA" id="ARBA00022692"/>
    </source>
</evidence>
<comment type="subcellular location">
    <subcellularLocation>
        <location evidence="1">Membrane</location>
        <topology evidence="1">Single-pass membrane protein</topology>
    </subcellularLocation>
</comment>
<evidence type="ECO:0000313" key="10">
    <source>
        <dbReference type="Proteomes" id="UP001330434"/>
    </source>
</evidence>
<protein>
    <submittedName>
        <fullName evidence="9">Sec-independent protein translocase protein TatB</fullName>
    </submittedName>
</protein>
<dbReference type="Proteomes" id="UP001330434">
    <property type="component" value="Chromosome"/>
</dbReference>
<dbReference type="InterPro" id="IPR003369">
    <property type="entry name" value="TatA/B/E"/>
</dbReference>
<dbReference type="RefSeq" id="WP_331256716.1">
    <property type="nucleotide sequence ID" value="NZ_CP133270.1"/>
</dbReference>
<keyword evidence="3 8" id="KW-0812">Transmembrane</keyword>
<dbReference type="Gene3D" id="1.20.5.3310">
    <property type="match status" value="1"/>
</dbReference>
<reference evidence="9 10" key="1">
    <citation type="journal article" date="2024" name="Environ. Microbiol.">
        <title>Novel evolutionary insights on the interactions of the Holosporales (Alphaproteobacteria) with eukaryotic hosts from comparative genomics.</title>
        <authorList>
            <person name="Giovannini M."/>
            <person name="Petroni G."/>
            <person name="Castelli M."/>
        </authorList>
    </citation>
    <scope>NUCLEOTIDE SEQUENCE [LARGE SCALE GENOMIC DNA]</scope>
    <source>
        <strain evidence="9 10">US_Bl 15I1</strain>
    </source>
</reference>
<keyword evidence="4" id="KW-0653">Protein transport</keyword>
<accession>A0ABZ2C5F7</accession>
<dbReference type="Pfam" id="PF02416">
    <property type="entry name" value="TatA_B_E"/>
    <property type="match status" value="1"/>
</dbReference>
<evidence type="ECO:0000256" key="1">
    <source>
        <dbReference type="ARBA" id="ARBA00004167"/>
    </source>
</evidence>
<keyword evidence="6" id="KW-0811">Translocation</keyword>
<proteinExistence type="predicted"/>
<keyword evidence="5 8" id="KW-1133">Transmembrane helix</keyword>
<evidence type="ECO:0000256" key="7">
    <source>
        <dbReference type="ARBA" id="ARBA00023136"/>
    </source>
</evidence>
<keyword evidence="7 8" id="KW-0472">Membrane</keyword>
<feature type="transmembrane region" description="Helical" evidence="8">
    <location>
        <begin position="6"/>
        <end position="25"/>
    </location>
</feature>
<evidence type="ECO:0000256" key="6">
    <source>
        <dbReference type="ARBA" id="ARBA00023010"/>
    </source>
</evidence>
<gene>
    <name evidence="9" type="ORF">Bealeia1_00368</name>
</gene>
<name>A0ABZ2C5F7_9PROT</name>
<keyword evidence="2" id="KW-0813">Transport</keyword>
<evidence type="ECO:0000256" key="2">
    <source>
        <dbReference type="ARBA" id="ARBA00022448"/>
    </source>
</evidence>
<sequence length="76" mass="8597">MSLGGWAESIVIAILALIIIGPKDLPKVLRMFGRIVGKIKMWSGYFMTEMHNIQNLNDVETLTQKRKKAAQIPQDE</sequence>
<keyword evidence="10" id="KW-1185">Reference proteome</keyword>
<organism evidence="9 10">
    <name type="scientific">Candidatus Bealeia paramacronuclearis</name>
    <dbReference type="NCBI Taxonomy" id="1921001"/>
    <lineage>
        <taxon>Bacteria</taxon>
        <taxon>Pseudomonadati</taxon>
        <taxon>Pseudomonadota</taxon>
        <taxon>Alphaproteobacteria</taxon>
        <taxon>Holosporales</taxon>
        <taxon>Holosporaceae</taxon>
        <taxon>Candidatus Bealeia</taxon>
    </lineage>
</organism>
<evidence type="ECO:0000256" key="8">
    <source>
        <dbReference type="SAM" id="Phobius"/>
    </source>
</evidence>
<evidence type="ECO:0000256" key="5">
    <source>
        <dbReference type="ARBA" id="ARBA00022989"/>
    </source>
</evidence>
<dbReference type="EMBL" id="CP133270">
    <property type="protein sequence ID" value="WVX66194.1"/>
    <property type="molecule type" value="Genomic_DNA"/>
</dbReference>